<feature type="region of interest" description="Disordered" evidence="1">
    <location>
        <begin position="313"/>
        <end position="335"/>
    </location>
</feature>
<feature type="region of interest" description="Disordered" evidence="1">
    <location>
        <begin position="69"/>
        <end position="223"/>
    </location>
</feature>
<sequence>MLDVPWLSPARSPLPPCQATGLSTASLDAPPTRSVPSNADVAVTHAAHKLAGHARCRALASRLRAKRRKRAGGWHFTAETAQPPLSRSPSCQAPRQRPSKPRSRGSARVCGGGGRARDTGLAERTNTDLPHLARSSGCDLSREGKGMAAQPDAPHRKRANTARRREPSADRAAQKPWRGGRSTSAKQKGHPLVRHRRRRGRAVGADAAPAGRHNTRAWTQSPGQFGKHTVKRQMAHLGSDGVVGHLCPTTAPKDKKTCGTVGRAASCATDATRVCGRGRAYLEQALALVAAEQKDAHGESVARAVCTPFTRRSVGGRQETAAGAAANRGRKEAQA</sequence>
<feature type="compositionally biased region" description="Low complexity" evidence="1">
    <location>
        <begin position="202"/>
        <end position="212"/>
    </location>
</feature>
<feature type="compositionally biased region" description="Polar residues" evidence="1">
    <location>
        <begin position="79"/>
        <end position="93"/>
    </location>
</feature>
<proteinExistence type="predicted"/>
<keyword evidence="3" id="KW-1185">Reference proteome</keyword>
<feature type="compositionally biased region" description="Basic and acidic residues" evidence="1">
    <location>
        <begin position="163"/>
        <end position="173"/>
    </location>
</feature>
<feature type="compositionally biased region" description="Basic residues" evidence="1">
    <location>
        <begin position="187"/>
        <end position="201"/>
    </location>
</feature>
<dbReference type="EMBL" id="CAEX01005134">
    <property type="protein sequence ID" value="CCD20235.1"/>
    <property type="molecule type" value="Genomic_DNA"/>
</dbReference>
<dbReference type="AlphaFoldDB" id="F9WRQ1"/>
<gene>
    <name evidence="2" type="ORF">TvY486_0030060</name>
</gene>
<reference evidence="2 3" key="1">
    <citation type="journal article" date="2012" name="Proc. Natl. Acad. Sci. U.S.A.">
        <title>Antigenic diversity is generated by distinct evolutionary mechanisms in African trypanosome species.</title>
        <authorList>
            <person name="Jackson A.P."/>
            <person name="Berry A."/>
            <person name="Aslett M."/>
            <person name="Allison H.C."/>
            <person name="Burton P."/>
            <person name="Vavrova-Anderson J."/>
            <person name="Brown R."/>
            <person name="Browne H."/>
            <person name="Corton N."/>
            <person name="Hauser H."/>
            <person name="Gamble J."/>
            <person name="Gilderthorp R."/>
            <person name="Marcello L."/>
            <person name="McQuillan J."/>
            <person name="Otto T.D."/>
            <person name="Quail M.A."/>
            <person name="Sanders M.J."/>
            <person name="van Tonder A."/>
            <person name="Ginger M.L."/>
            <person name="Field M.C."/>
            <person name="Barry J.D."/>
            <person name="Hertz-Fowler C."/>
            <person name="Berriman M."/>
        </authorList>
    </citation>
    <scope>NUCLEOTIDE SEQUENCE</scope>
    <source>
        <strain evidence="2 3">Y486</strain>
    </source>
</reference>
<evidence type="ECO:0000256" key="1">
    <source>
        <dbReference type="SAM" id="MobiDB-lite"/>
    </source>
</evidence>
<accession>F9WRQ1</accession>
<dbReference type="Proteomes" id="UP000009027">
    <property type="component" value="Unassembled WGS sequence"/>
</dbReference>
<dbReference type="VEuPathDB" id="TriTrypDB:TvY486_0030060"/>
<feature type="region of interest" description="Disordered" evidence="1">
    <location>
        <begin position="1"/>
        <end position="36"/>
    </location>
</feature>
<evidence type="ECO:0000313" key="2">
    <source>
        <dbReference type="EMBL" id="CCD20235.1"/>
    </source>
</evidence>
<protein>
    <submittedName>
        <fullName evidence="2">Uncharacterized protein</fullName>
    </submittedName>
</protein>
<name>F9WRQ1_TRYVY</name>
<evidence type="ECO:0000313" key="3">
    <source>
        <dbReference type="Proteomes" id="UP000009027"/>
    </source>
</evidence>
<organism evidence="2 3">
    <name type="scientific">Trypanosoma vivax (strain Y486)</name>
    <dbReference type="NCBI Taxonomy" id="1055687"/>
    <lineage>
        <taxon>Eukaryota</taxon>
        <taxon>Discoba</taxon>
        <taxon>Euglenozoa</taxon>
        <taxon>Kinetoplastea</taxon>
        <taxon>Metakinetoplastina</taxon>
        <taxon>Trypanosomatida</taxon>
        <taxon>Trypanosomatidae</taxon>
        <taxon>Trypanosoma</taxon>
        <taxon>Duttonella</taxon>
    </lineage>
</organism>